<evidence type="ECO:0000313" key="8">
    <source>
        <dbReference type="Proteomes" id="UP000034344"/>
    </source>
</evidence>
<dbReference type="Gene3D" id="3.30.70.980">
    <property type="match status" value="2"/>
</dbReference>
<dbReference type="NCBIfam" id="TIGR01033">
    <property type="entry name" value="YebC/PmpR family DNA-binding transcriptional regulator"/>
    <property type="match status" value="1"/>
</dbReference>
<dbReference type="STRING" id="1618480.US11_C0008G0009"/>
<sequence>MSGHSKWANIKRQKQANDLVRGNIFSKLSRIITLAVLEGGGITEPENNIKLRLAIDKARQANMPKDNIHRAIEKGAGPGKQDLKEIVYEGFASGGISLIILTATDNLNRSSSEIRQILERSGGKLGHQGSVAYLFLKCAVVTFKKSLADEEKVFRFSEKMQAIDIDQDNDYYYVFISFVSLGKIKENLDDLVYESVEVDYKPQTTVLLDNSEQIKHFTDLIDTLESLDDVQKVFSNAEIKSN</sequence>
<evidence type="ECO:0000259" key="5">
    <source>
        <dbReference type="Pfam" id="PF01709"/>
    </source>
</evidence>
<evidence type="ECO:0000256" key="1">
    <source>
        <dbReference type="ARBA" id="ARBA00008724"/>
    </source>
</evidence>
<organism evidence="7 8">
    <name type="scientific">Candidatus Roizmanbacteria bacterium GW2011_GWA2_36_23</name>
    <dbReference type="NCBI Taxonomy" id="1618480"/>
    <lineage>
        <taxon>Bacteria</taxon>
        <taxon>Candidatus Roizmaniibacteriota</taxon>
    </lineage>
</organism>
<dbReference type="SUPFAM" id="SSF75625">
    <property type="entry name" value="YebC-like"/>
    <property type="match status" value="1"/>
</dbReference>
<comment type="subcellular location">
    <subcellularLocation>
        <location evidence="4">Cytoplasm</location>
    </subcellularLocation>
</comment>
<name>A0A0G0E7E2_9BACT</name>
<dbReference type="AlphaFoldDB" id="A0A0G0E7E2"/>
<dbReference type="EMBL" id="LBRS01000008">
    <property type="protein sequence ID" value="KKQ01452.1"/>
    <property type="molecule type" value="Genomic_DNA"/>
</dbReference>
<keyword evidence="2 4" id="KW-0805">Transcription regulation</keyword>
<feature type="domain" description="TACO1/YebC-like second and third" evidence="5">
    <location>
        <begin position="84"/>
        <end position="237"/>
    </location>
</feature>
<dbReference type="Pfam" id="PF20772">
    <property type="entry name" value="TACO1_YebC_N"/>
    <property type="match status" value="1"/>
</dbReference>
<proteinExistence type="inferred from homology"/>
<dbReference type="NCBIfam" id="NF001030">
    <property type="entry name" value="PRK00110.1"/>
    <property type="match status" value="1"/>
</dbReference>
<dbReference type="Gene3D" id="1.10.10.200">
    <property type="match status" value="1"/>
</dbReference>
<dbReference type="GO" id="GO:0003677">
    <property type="term" value="F:DNA binding"/>
    <property type="evidence" value="ECO:0007669"/>
    <property type="project" value="UniProtKB-UniRule"/>
</dbReference>
<keyword evidence="4" id="KW-0963">Cytoplasm</keyword>
<evidence type="ECO:0000256" key="4">
    <source>
        <dbReference type="HAMAP-Rule" id="MF_00693"/>
    </source>
</evidence>
<dbReference type="FunFam" id="1.10.10.200:FF:000002">
    <property type="entry name" value="Probable transcriptional regulatory protein CLM62_37755"/>
    <property type="match status" value="1"/>
</dbReference>
<dbReference type="InterPro" id="IPR017856">
    <property type="entry name" value="Integrase-like_N"/>
</dbReference>
<dbReference type="InterPro" id="IPR049083">
    <property type="entry name" value="TACO1_YebC_N"/>
</dbReference>
<reference evidence="7 8" key="1">
    <citation type="journal article" date="2015" name="Nature">
        <title>rRNA introns, odd ribosomes, and small enigmatic genomes across a large radiation of phyla.</title>
        <authorList>
            <person name="Brown C.T."/>
            <person name="Hug L.A."/>
            <person name="Thomas B.C."/>
            <person name="Sharon I."/>
            <person name="Castelle C.J."/>
            <person name="Singh A."/>
            <person name="Wilkins M.J."/>
            <person name="Williams K.H."/>
            <person name="Banfield J.F."/>
        </authorList>
    </citation>
    <scope>NUCLEOTIDE SEQUENCE [LARGE SCALE GENOMIC DNA]</scope>
</reference>
<evidence type="ECO:0000256" key="3">
    <source>
        <dbReference type="ARBA" id="ARBA00023163"/>
    </source>
</evidence>
<dbReference type="Pfam" id="PF01709">
    <property type="entry name" value="Transcrip_reg"/>
    <property type="match status" value="1"/>
</dbReference>
<dbReference type="PANTHER" id="PTHR12532">
    <property type="entry name" value="TRANSLATIONAL ACTIVATOR OF CYTOCHROME C OXIDASE 1"/>
    <property type="match status" value="1"/>
</dbReference>
<dbReference type="InterPro" id="IPR029072">
    <property type="entry name" value="YebC-like"/>
</dbReference>
<dbReference type="InterPro" id="IPR002876">
    <property type="entry name" value="Transcrip_reg_TACO1-like"/>
</dbReference>
<dbReference type="GO" id="GO:0006355">
    <property type="term" value="P:regulation of DNA-templated transcription"/>
    <property type="evidence" value="ECO:0007669"/>
    <property type="project" value="UniProtKB-UniRule"/>
</dbReference>
<comment type="similarity">
    <text evidence="1 4">Belongs to the TACO1 family.</text>
</comment>
<accession>A0A0G0E7E2</accession>
<evidence type="ECO:0000256" key="2">
    <source>
        <dbReference type="ARBA" id="ARBA00023015"/>
    </source>
</evidence>
<comment type="caution">
    <text evidence="7">The sequence shown here is derived from an EMBL/GenBank/DDBJ whole genome shotgun (WGS) entry which is preliminary data.</text>
</comment>
<dbReference type="Proteomes" id="UP000034344">
    <property type="component" value="Unassembled WGS sequence"/>
</dbReference>
<feature type="domain" description="TACO1/YebC-like N-terminal" evidence="6">
    <location>
        <begin position="5"/>
        <end position="77"/>
    </location>
</feature>
<evidence type="ECO:0000313" key="7">
    <source>
        <dbReference type="EMBL" id="KKQ01452.1"/>
    </source>
</evidence>
<dbReference type="InterPro" id="IPR026564">
    <property type="entry name" value="Transcrip_reg_TACO1-like_dom3"/>
</dbReference>
<protein>
    <recommendedName>
        <fullName evidence="4">Probable transcriptional regulatory protein US11_C0008G0009</fullName>
    </recommendedName>
</protein>
<keyword evidence="3 4" id="KW-0804">Transcription</keyword>
<dbReference type="GO" id="GO:0005737">
    <property type="term" value="C:cytoplasm"/>
    <property type="evidence" value="ECO:0007669"/>
    <property type="project" value="UniProtKB-SubCell"/>
</dbReference>
<dbReference type="HAMAP" id="MF_00693">
    <property type="entry name" value="Transcrip_reg_TACO1"/>
    <property type="match status" value="1"/>
</dbReference>
<evidence type="ECO:0000259" key="6">
    <source>
        <dbReference type="Pfam" id="PF20772"/>
    </source>
</evidence>
<dbReference type="NCBIfam" id="NF009044">
    <property type="entry name" value="PRK12378.1"/>
    <property type="match status" value="1"/>
</dbReference>
<gene>
    <name evidence="7" type="ORF">US11_C0008G0009</name>
</gene>
<dbReference type="InterPro" id="IPR048300">
    <property type="entry name" value="TACO1_YebC-like_2nd/3rd_dom"/>
</dbReference>
<keyword evidence="4" id="KW-0238">DNA-binding</keyword>
<dbReference type="PANTHER" id="PTHR12532:SF0">
    <property type="entry name" value="TRANSLATIONAL ACTIVATOR OF CYTOCHROME C OXIDASE 1"/>
    <property type="match status" value="1"/>
</dbReference>